<evidence type="ECO:0000313" key="6">
    <source>
        <dbReference type="Proteomes" id="UP000294881"/>
    </source>
</evidence>
<dbReference type="OrthoDB" id="9803968at2"/>
<dbReference type="PANTHER" id="PTHR43201">
    <property type="entry name" value="ACYL-COA SYNTHETASE"/>
    <property type="match status" value="1"/>
</dbReference>
<keyword evidence="2" id="KW-0436">Ligase</keyword>
<evidence type="ECO:0000259" key="3">
    <source>
        <dbReference type="Pfam" id="PF00501"/>
    </source>
</evidence>
<dbReference type="Pfam" id="PF00501">
    <property type="entry name" value="AMP-binding"/>
    <property type="match status" value="1"/>
</dbReference>
<organism evidence="5 6">
    <name type="scientific">Camelimonas lactis</name>
    <dbReference type="NCBI Taxonomy" id="659006"/>
    <lineage>
        <taxon>Bacteria</taxon>
        <taxon>Pseudomonadati</taxon>
        <taxon>Pseudomonadota</taxon>
        <taxon>Alphaproteobacteria</taxon>
        <taxon>Hyphomicrobiales</taxon>
        <taxon>Chelatococcaceae</taxon>
        <taxon>Camelimonas</taxon>
    </lineage>
</organism>
<dbReference type="InterPro" id="IPR042099">
    <property type="entry name" value="ANL_N_sf"/>
</dbReference>
<dbReference type="InterPro" id="IPR045851">
    <property type="entry name" value="AMP-bd_C_sf"/>
</dbReference>
<feature type="domain" description="AMP-dependent synthetase/ligase" evidence="3">
    <location>
        <begin position="29"/>
        <end position="411"/>
    </location>
</feature>
<comment type="caution">
    <text evidence="5">The sequence shown here is derived from an EMBL/GenBank/DDBJ whole genome shotgun (WGS) entry which is preliminary data.</text>
</comment>
<dbReference type="InterPro" id="IPR000873">
    <property type="entry name" value="AMP-dep_synth/lig_dom"/>
</dbReference>
<dbReference type="GO" id="GO:0031956">
    <property type="term" value="F:medium-chain fatty acid-CoA ligase activity"/>
    <property type="evidence" value="ECO:0007669"/>
    <property type="project" value="TreeGrafter"/>
</dbReference>
<keyword evidence="6" id="KW-1185">Reference proteome</keyword>
<feature type="domain" description="AMP-binding enzyme C-terminal" evidence="4">
    <location>
        <begin position="467"/>
        <end position="538"/>
    </location>
</feature>
<comment type="similarity">
    <text evidence="1">Belongs to the ATP-dependent AMP-binding enzyme family.</text>
</comment>
<dbReference type="GO" id="GO:0006631">
    <property type="term" value="P:fatty acid metabolic process"/>
    <property type="evidence" value="ECO:0007669"/>
    <property type="project" value="TreeGrafter"/>
</dbReference>
<evidence type="ECO:0000256" key="2">
    <source>
        <dbReference type="ARBA" id="ARBA00022598"/>
    </source>
</evidence>
<dbReference type="Pfam" id="PF13193">
    <property type="entry name" value="AMP-binding_C"/>
    <property type="match status" value="1"/>
</dbReference>
<dbReference type="SUPFAM" id="SSF56801">
    <property type="entry name" value="Acetyl-CoA synthetase-like"/>
    <property type="match status" value="1"/>
</dbReference>
<proteinExistence type="inferred from homology"/>
<evidence type="ECO:0000256" key="1">
    <source>
        <dbReference type="ARBA" id="ARBA00006432"/>
    </source>
</evidence>
<dbReference type="InterPro" id="IPR020845">
    <property type="entry name" value="AMP-binding_CS"/>
</dbReference>
<dbReference type="EMBL" id="SLWL01000013">
    <property type="protein sequence ID" value="TCO11172.1"/>
    <property type="molecule type" value="Genomic_DNA"/>
</dbReference>
<dbReference type="Gene3D" id="3.40.50.12780">
    <property type="entry name" value="N-terminal domain of ligase-like"/>
    <property type="match status" value="1"/>
</dbReference>
<gene>
    <name evidence="5" type="ORF">EV666_1138</name>
</gene>
<dbReference type="PROSITE" id="PS00455">
    <property type="entry name" value="AMP_BINDING"/>
    <property type="match status" value="1"/>
</dbReference>
<protein>
    <submittedName>
        <fullName evidence="5">Fatty-acyl-CoA synthase</fullName>
    </submittedName>
</protein>
<evidence type="ECO:0000313" key="5">
    <source>
        <dbReference type="EMBL" id="TCO11172.1"/>
    </source>
</evidence>
<dbReference type="InterPro" id="IPR025110">
    <property type="entry name" value="AMP-bd_C"/>
</dbReference>
<dbReference type="Gene3D" id="3.30.300.30">
    <property type="match status" value="1"/>
</dbReference>
<accession>A0A4R2GP60</accession>
<name>A0A4R2GP60_9HYPH</name>
<sequence length="555" mass="60664">MCKKCYEVVLREKTSVSETVTRFGDLSGRAARLWPDATAISFRDRRLTFAELDRQVDLAARAMLAHGVRKGEVVGVWMTNRIEFPVIFLAAQRIGAIVAPLNTRYREYDVSYALQLAECRMLFVVERSGPVEYAGMLKGALPGFDGKQFNGAEGFPHLRDVVIVGDAPGDAPTSWERFLARAGEVSPHELEAAAAMVSPQDIALIIFTSGTTGNPKGVMHDHSIVRNIFERHLLWPVKAGEAVLAFLPAFHTYGLSDNLVAGLLIGTHQVVMDAWDPAEVLDLIARERVVAMHGFETHYADVLRIQSRQPRDVSSLRFGTLPAGMENSNAVAAAAQDALCATVSGWGMSEVGCYVFMSTLDDSLEQRTTTSGRPMPGLEVRIVDPETGADRPAGVEGEILARGYTVMRGYFRDPEATAKTIDADGWLHSGDRGFLRPDGFMQFLGRYKEMLKVGGENVSPAALEQELLALVPAIEQVAVVGVPDERLAEAPCAYVVLKPGMDCTLEDVQKACRGKIASFKIPRHLMVVDSLPMTASGKVQRVMLARRARDEMTSA</sequence>
<reference evidence="5 6" key="1">
    <citation type="submission" date="2019-03" db="EMBL/GenBank/DDBJ databases">
        <title>Genomic Encyclopedia of Type Strains, Phase IV (KMG-IV): sequencing the most valuable type-strain genomes for metagenomic binning, comparative biology and taxonomic classification.</title>
        <authorList>
            <person name="Goeker M."/>
        </authorList>
    </citation>
    <scope>NUCLEOTIDE SEQUENCE [LARGE SCALE GENOMIC DNA]</scope>
    <source>
        <strain evidence="5 6">DSM 22958</strain>
    </source>
</reference>
<evidence type="ECO:0000259" key="4">
    <source>
        <dbReference type="Pfam" id="PF13193"/>
    </source>
</evidence>
<dbReference type="Proteomes" id="UP000294881">
    <property type="component" value="Unassembled WGS sequence"/>
</dbReference>
<dbReference type="AlphaFoldDB" id="A0A4R2GP60"/>
<dbReference type="PANTHER" id="PTHR43201:SF5">
    <property type="entry name" value="MEDIUM-CHAIN ACYL-COA LIGASE ACSF2, MITOCHONDRIAL"/>
    <property type="match status" value="1"/>
</dbReference>